<keyword evidence="1 5" id="KW-0853">WD repeat</keyword>
<reference evidence="8" key="3">
    <citation type="submission" date="2015-06" db="UniProtKB">
        <authorList>
            <consortium name="EnsemblMetazoa"/>
        </authorList>
    </citation>
    <scope>IDENTIFICATION</scope>
</reference>
<dbReference type="InterPro" id="IPR015943">
    <property type="entry name" value="WD40/YVTN_repeat-like_dom_sf"/>
</dbReference>
<comment type="similarity">
    <text evidence="4">Belongs to the WD repeat PAAF1/RPN14 family.</text>
</comment>
<dbReference type="AlphaFoldDB" id="T1FN20"/>
<evidence type="ECO:0000313" key="8">
    <source>
        <dbReference type="EnsemblMetazoa" id="HelroP185624"/>
    </source>
</evidence>
<dbReference type="eggNOG" id="KOG0266">
    <property type="taxonomic scope" value="Eukaryota"/>
</dbReference>
<evidence type="ECO:0000313" key="9">
    <source>
        <dbReference type="Proteomes" id="UP000015101"/>
    </source>
</evidence>
<protein>
    <submittedName>
        <fullName evidence="7 8">Uncharacterized protein</fullName>
    </submittedName>
</protein>
<organism evidence="8 9">
    <name type="scientific">Helobdella robusta</name>
    <name type="common">Californian leech</name>
    <dbReference type="NCBI Taxonomy" id="6412"/>
    <lineage>
        <taxon>Eukaryota</taxon>
        <taxon>Metazoa</taxon>
        <taxon>Spiralia</taxon>
        <taxon>Lophotrochozoa</taxon>
        <taxon>Annelida</taxon>
        <taxon>Clitellata</taxon>
        <taxon>Hirudinea</taxon>
        <taxon>Rhynchobdellida</taxon>
        <taxon>Glossiphoniidae</taxon>
        <taxon>Helobdella</taxon>
    </lineage>
</organism>
<dbReference type="SMART" id="SM00320">
    <property type="entry name" value="WD40"/>
    <property type="match status" value="5"/>
</dbReference>
<keyword evidence="9" id="KW-1185">Reference proteome</keyword>
<dbReference type="SUPFAM" id="SSF50978">
    <property type="entry name" value="WD40 repeat-like"/>
    <property type="match status" value="1"/>
</dbReference>
<dbReference type="EMBL" id="KB096590">
    <property type="protein sequence ID" value="ESO03673.1"/>
    <property type="molecule type" value="Genomic_DNA"/>
</dbReference>
<reference evidence="7 9" key="2">
    <citation type="journal article" date="2013" name="Nature">
        <title>Insights into bilaterian evolution from three spiralian genomes.</title>
        <authorList>
            <person name="Simakov O."/>
            <person name="Marletaz F."/>
            <person name="Cho S.J."/>
            <person name="Edsinger-Gonzales E."/>
            <person name="Havlak P."/>
            <person name="Hellsten U."/>
            <person name="Kuo D.H."/>
            <person name="Larsson T."/>
            <person name="Lv J."/>
            <person name="Arendt D."/>
            <person name="Savage R."/>
            <person name="Osoegawa K."/>
            <person name="de Jong P."/>
            <person name="Grimwood J."/>
            <person name="Chapman J.A."/>
            <person name="Shapiro H."/>
            <person name="Aerts A."/>
            <person name="Otillar R.P."/>
            <person name="Terry A.Y."/>
            <person name="Boore J.L."/>
            <person name="Grigoriev I.V."/>
            <person name="Lindberg D.R."/>
            <person name="Seaver E.C."/>
            <person name="Weisblat D.A."/>
            <person name="Putnam N.H."/>
            <person name="Rokhsar D.S."/>
        </authorList>
    </citation>
    <scope>NUCLEOTIDE SEQUENCE</scope>
</reference>
<evidence type="ECO:0000256" key="2">
    <source>
        <dbReference type="ARBA" id="ARBA00022737"/>
    </source>
</evidence>
<feature type="region of interest" description="Disordered" evidence="6">
    <location>
        <begin position="90"/>
        <end position="113"/>
    </location>
</feature>
<dbReference type="InterPro" id="IPR051179">
    <property type="entry name" value="WD_repeat_multifunction"/>
</dbReference>
<accession>T1FN20</accession>
<sequence length="429" mass="47444">MIEIRERIIIQDDWDTALRNANDKIWIGLKKHGSKTIYGELKMKENVIDETIENVEIEKKLHSNHQSIFSARLLKNRQINVSCNVKKQKIDGDDDKDGGRDDDDDGGSSDESRINLTFKAPDQIFQKVHSSWKTINCLDVTNGGLGVSCDSEGNVRIWLCEDGEVRRELKGHCGEVYTSKFFPSGLVVLTGGADTQLKIWSAEDGKCAATLKGHRQGVTDTAIVDRGRNVVSASRDGTVKLWDCSQSQCLHTFDWLDSGPINACYLMGSWSGLAIAPPALCISDKEVLTEGKILLVATERNKLSCLALHNKQHIFTYNTNSACNGCTRVSEYDVLVGCDDSTLHLVDVRRASSAVRILQESRSKVLAMLSHGAGCFISTSDGSCFYADECLKTGQEFTAPDSIFTMSGDGRYLYTGCRDGLIRRYKVGF</sequence>
<feature type="repeat" description="WD" evidence="5">
    <location>
        <begin position="211"/>
        <end position="252"/>
    </location>
</feature>
<reference evidence="9" key="1">
    <citation type="submission" date="2012-12" db="EMBL/GenBank/DDBJ databases">
        <authorList>
            <person name="Hellsten U."/>
            <person name="Grimwood J."/>
            <person name="Chapman J.A."/>
            <person name="Shapiro H."/>
            <person name="Aerts A."/>
            <person name="Otillar R.P."/>
            <person name="Terry A.Y."/>
            <person name="Boore J.L."/>
            <person name="Simakov O."/>
            <person name="Marletaz F."/>
            <person name="Cho S.-J."/>
            <person name="Edsinger-Gonzales E."/>
            <person name="Havlak P."/>
            <person name="Kuo D.-H."/>
            <person name="Larsson T."/>
            <person name="Lv J."/>
            <person name="Arendt D."/>
            <person name="Savage R."/>
            <person name="Osoegawa K."/>
            <person name="de Jong P."/>
            <person name="Lindberg D.R."/>
            <person name="Seaver E.C."/>
            <person name="Weisblat D.A."/>
            <person name="Putnam N.H."/>
            <person name="Grigoriev I.V."/>
            <person name="Rokhsar D.S."/>
        </authorList>
    </citation>
    <scope>NUCLEOTIDE SEQUENCE</scope>
</reference>
<dbReference type="EnsemblMetazoa" id="HelroT185624">
    <property type="protein sequence ID" value="HelroP185624"/>
    <property type="gene ID" value="HelroG185624"/>
</dbReference>
<dbReference type="InterPro" id="IPR036322">
    <property type="entry name" value="WD40_repeat_dom_sf"/>
</dbReference>
<dbReference type="PROSITE" id="PS50294">
    <property type="entry name" value="WD_REPEATS_REGION"/>
    <property type="match status" value="2"/>
</dbReference>
<gene>
    <name evidence="8" type="primary">20210219</name>
    <name evidence="7" type="ORF">HELRODRAFT_185624</name>
</gene>
<dbReference type="GO" id="GO:0000502">
    <property type="term" value="C:proteasome complex"/>
    <property type="evidence" value="ECO:0007669"/>
    <property type="project" value="UniProtKB-KW"/>
</dbReference>
<name>T1FN20_HELRO</name>
<dbReference type="OMA" id="INACYLM"/>
<evidence type="ECO:0000256" key="1">
    <source>
        <dbReference type="ARBA" id="ARBA00022574"/>
    </source>
</evidence>
<keyword evidence="3" id="KW-0647">Proteasome</keyword>
<dbReference type="PANTHER" id="PTHR19857">
    <property type="entry name" value="MITOCHONDRIAL DIVISION PROTEIN 1-RELATED"/>
    <property type="match status" value="1"/>
</dbReference>
<dbReference type="STRING" id="6412.T1FN20"/>
<dbReference type="PANTHER" id="PTHR19857:SF19">
    <property type="entry name" value="26S PROTEASOME REGULATORY SUBUNIT RPN14"/>
    <property type="match status" value="1"/>
</dbReference>
<keyword evidence="2" id="KW-0677">Repeat</keyword>
<dbReference type="InParanoid" id="T1FN20"/>
<dbReference type="PROSITE" id="PS50082">
    <property type="entry name" value="WD_REPEATS_2"/>
    <property type="match status" value="2"/>
</dbReference>
<dbReference type="GeneID" id="20210219"/>
<dbReference type="RefSeq" id="XP_009018230.1">
    <property type="nucleotide sequence ID" value="XM_009019982.1"/>
</dbReference>
<dbReference type="KEGG" id="hro:HELRODRAFT_185624"/>
<evidence type="ECO:0000313" key="7">
    <source>
        <dbReference type="EMBL" id="ESO03673.1"/>
    </source>
</evidence>
<dbReference type="Proteomes" id="UP000015101">
    <property type="component" value="Unassembled WGS sequence"/>
</dbReference>
<dbReference type="Gene3D" id="2.130.10.10">
    <property type="entry name" value="YVTN repeat-like/Quinoprotein amine dehydrogenase"/>
    <property type="match status" value="2"/>
</dbReference>
<dbReference type="HOGENOM" id="CLU_037051_1_0_1"/>
<feature type="repeat" description="WD" evidence="5">
    <location>
        <begin position="169"/>
        <end position="210"/>
    </location>
</feature>
<proteinExistence type="inferred from homology"/>
<evidence type="ECO:0000256" key="3">
    <source>
        <dbReference type="ARBA" id="ARBA00022942"/>
    </source>
</evidence>
<evidence type="ECO:0000256" key="6">
    <source>
        <dbReference type="SAM" id="MobiDB-lite"/>
    </source>
</evidence>
<dbReference type="CTD" id="20210219"/>
<evidence type="ECO:0000256" key="5">
    <source>
        <dbReference type="PROSITE-ProRule" id="PRU00221"/>
    </source>
</evidence>
<feature type="compositionally biased region" description="Acidic residues" evidence="6">
    <location>
        <begin position="92"/>
        <end position="108"/>
    </location>
</feature>
<dbReference type="EMBL" id="AMQM01004530">
    <property type="status" value="NOT_ANNOTATED_CDS"/>
    <property type="molecule type" value="Genomic_DNA"/>
</dbReference>
<dbReference type="InterPro" id="IPR001680">
    <property type="entry name" value="WD40_rpt"/>
</dbReference>
<evidence type="ECO:0000256" key="4">
    <source>
        <dbReference type="ARBA" id="ARBA00038321"/>
    </source>
</evidence>
<dbReference type="Pfam" id="PF00400">
    <property type="entry name" value="WD40"/>
    <property type="match status" value="3"/>
</dbReference>
<dbReference type="OrthoDB" id="27537at2759"/>